<dbReference type="GO" id="GO:0003743">
    <property type="term" value="F:translation initiation factor activity"/>
    <property type="evidence" value="ECO:0007669"/>
    <property type="project" value="UniProtKB-KW"/>
</dbReference>
<dbReference type="STRING" id="1407055.NITUZ_40280"/>
<feature type="domain" description="Translation initiation factor IF2/IF5" evidence="7">
    <location>
        <begin position="27"/>
        <end position="134"/>
    </location>
</feature>
<dbReference type="EMBL" id="CBTY010000009">
    <property type="protein sequence ID" value="CDI06114.1"/>
    <property type="molecule type" value="Genomic_DNA"/>
</dbReference>
<proteinExistence type="inferred from homology"/>
<dbReference type="Proteomes" id="UP000018159">
    <property type="component" value="Unassembled WGS sequence"/>
</dbReference>
<accession>V6AU46</accession>
<evidence type="ECO:0000259" key="7">
    <source>
        <dbReference type="SMART" id="SM00653"/>
    </source>
</evidence>
<evidence type="ECO:0000256" key="1">
    <source>
        <dbReference type="ARBA" id="ARBA00010397"/>
    </source>
</evidence>
<dbReference type="Pfam" id="PF01873">
    <property type="entry name" value="eIF-5_eIF-2B"/>
    <property type="match status" value="1"/>
</dbReference>
<dbReference type="InterPro" id="IPR016190">
    <property type="entry name" value="Transl_init_fac_IF2/IF5_Zn-bd"/>
</dbReference>
<dbReference type="PANTHER" id="PTHR23001:SF3">
    <property type="entry name" value="EUKARYOTIC TRANSLATION INITIATION FACTOR 2 SUBUNIT 2"/>
    <property type="match status" value="1"/>
</dbReference>
<evidence type="ECO:0000256" key="2">
    <source>
        <dbReference type="ARBA" id="ARBA00022314"/>
    </source>
</evidence>
<evidence type="ECO:0000256" key="4">
    <source>
        <dbReference type="ARBA" id="ARBA00022917"/>
    </source>
</evidence>
<gene>
    <name evidence="9" type="primary">eif2b</name>
    <name evidence="9" type="ORF">NITUZ_40280</name>
    <name evidence="8" type="ORF">NUZ5A_50419</name>
</gene>
<keyword evidence="3 9" id="KW-0396">Initiation factor</keyword>
<dbReference type="InterPro" id="IPR002735">
    <property type="entry name" value="Transl_init_fac_IF2/IF5_dom"/>
</dbReference>
<dbReference type="SMART" id="SM00653">
    <property type="entry name" value="eIF2B_5"/>
    <property type="match status" value="1"/>
</dbReference>
<dbReference type="InterPro" id="IPR045196">
    <property type="entry name" value="IF2/IF5"/>
</dbReference>
<evidence type="ECO:0000256" key="6">
    <source>
        <dbReference type="ARBA" id="ARBA00032408"/>
    </source>
</evidence>
<evidence type="ECO:0000313" key="9">
    <source>
        <dbReference type="EMBL" id="CDI06114.1"/>
    </source>
</evidence>
<evidence type="ECO:0000256" key="5">
    <source>
        <dbReference type="ARBA" id="ARBA00031466"/>
    </source>
</evidence>
<comment type="similarity">
    <text evidence="1">Belongs to the eIF-2-beta/eIF-5 family.</text>
</comment>
<dbReference type="Proteomes" id="UP000655759">
    <property type="component" value="Unassembled WGS sequence"/>
</dbReference>
<dbReference type="SUPFAM" id="SSF100966">
    <property type="entry name" value="Translation initiation factor 2 beta, aIF2beta, N-terminal domain"/>
    <property type="match status" value="1"/>
</dbReference>
<dbReference type="AlphaFoldDB" id="V6AU46"/>
<reference evidence="9" key="2">
    <citation type="submission" date="2013-10" db="EMBL/GenBank/DDBJ databases">
        <authorList>
            <person name="Regsiter A."/>
        </authorList>
    </citation>
    <scope>NUCLEOTIDE SEQUENCE</scope>
    <source>
        <strain evidence="9">N4</strain>
    </source>
</reference>
<dbReference type="FunFam" id="3.30.30.170:FF:000001">
    <property type="entry name" value="Eukaryotic translation initiation factor 2 subunit"/>
    <property type="match status" value="1"/>
</dbReference>
<protein>
    <recommendedName>
        <fullName evidence="2">Translation initiation factor 2 subunit beta</fullName>
    </recommendedName>
    <alternativeName>
        <fullName evidence="5">aIF2-beta</fullName>
    </alternativeName>
    <alternativeName>
        <fullName evidence="6">eIF-2-beta</fullName>
    </alternativeName>
</protein>
<dbReference type="PANTHER" id="PTHR23001">
    <property type="entry name" value="EUKARYOTIC TRANSLATION INITIATION FACTOR"/>
    <property type="match status" value="1"/>
</dbReference>
<dbReference type="Gene3D" id="3.30.30.170">
    <property type="match status" value="1"/>
</dbReference>
<reference evidence="9" key="1">
    <citation type="journal article" date="2013" name="PLoS ONE">
        <title>Enrichment and Genome Sequence of the Group I.1a Ammonia-Oxidizing Archaeon ?Ca. Nitrosotenuis uzonensis? Representing a Clade Globally.</title>
        <authorList>
            <person name="Lebedeva E.V."/>
            <person name="Hatzenpichler R."/>
            <person name="Pelletier E."/>
            <person name="Schuster N."/>
            <person name="Hauzmayer S."/>
            <person name="Bulaev A."/>
            <person name="Grigor'eva N.V."/>
            <person name="Galushko A."/>
            <person name="Schmid M."/>
            <person name="Palatinszky M."/>
            <person name="Le Paslier D."/>
            <person name="Daims H."/>
            <person name="Wagner M."/>
        </authorList>
    </citation>
    <scope>NUCLEOTIDE SEQUENCE [LARGE SCALE GENOMIC DNA]</scope>
    <source>
        <strain evidence="9">N4</strain>
    </source>
</reference>
<reference evidence="8" key="3">
    <citation type="submission" date="2021-02" db="EMBL/GenBank/DDBJ databases">
        <authorList>
            <person name="Han P."/>
        </authorList>
    </citation>
    <scope>NUCLEOTIDE SEQUENCE</scope>
    <source>
        <strain evidence="8">Candidatus Nitrosotenuis uzonensis 5A</strain>
    </source>
</reference>
<dbReference type="EMBL" id="CAJNAQ010000005">
    <property type="protein sequence ID" value="CAE6495465.1"/>
    <property type="molecule type" value="Genomic_DNA"/>
</dbReference>
<evidence type="ECO:0000256" key="3">
    <source>
        <dbReference type="ARBA" id="ARBA00022540"/>
    </source>
</evidence>
<dbReference type="SUPFAM" id="SSF75689">
    <property type="entry name" value="Zinc-binding domain of translation initiation factor 2 beta"/>
    <property type="match status" value="1"/>
</dbReference>
<sequence>MVMAKADYEKLLKRIQDKISEKKTGTGERFEIPSPDVMWEGQRTILRNFMDFPKVLRRDADKILQYLSKEFATPAERSGDKAIFVGRREPHDFTRLLEIYVKDYLECPTCKSPDTKIEKENRISFLVCEACGAKSSLKGKYA</sequence>
<dbReference type="NCBIfam" id="NF003067">
    <property type="entry name" value="PRK03988.1"/>
    <property type="match status" value="1"/>
</dbReference>
<keyword evidence="10" id="KW-1185">Reference proteome</keyword>
<evidence type="ECO:0000313" key="10">
    <source>
        <dbReference type="Proteomes" id="UP000018159"/>
    </source>
</evidence>
<comment type="caution">
    <text evidence="9">The sequence shown here is derived from an EMBL/GenBank/DDBJ whole genome shotgun (WGS) entry which is preliminary data.</text>
</comment>
<organism evidence="9 10">
    <name type="scientific">Candidatus Nitrosotenuis uzonensis</name>
    <dbReference type="NCBI Taxonomy" id="1407055"/>
    <lineage>
        <taxon>Archaea</taxon>
        <taxon>Nitrososphaerota</taxon>
        <taxon>Candidatus Nitrosotenuis</taxon>
    </lineage>
</organism>
<name>V6AU46_9ARCH</name>
<evidence type="ECO:0000313" key="8">
    <source>
        <dbReference type="EMBL" id="CAE6495465.1"/>
    </source>
</evidence>
<keyword evidence="4" id="KW-0648">Protein biosynthesis</keyword>
<dbReference type="InterPro" id="IPR016189">
    <property type="entry name" value="Transl_init_fac_IF2/IF5_N"/>
</dbReference>